<dbReference type="Proteomes" id="UP000222366">
    <property type="component" value="Unassembled WGS sequence"/>
</dbReference>
<gene>
    <name evidence="2" type="ORF">Xsto_02662</name>
</gene>
<keyword evidence="3" id="KW-1185">Reference proteome</keyword>
<reference evidence="2 3" key="1">
    <citation type="journal article" date="2017" name="Nat. Microbiol.">
        <title>Natural product diversity associated with the nematode symbionts Photorhabdus and Xenorhabdus.</title>
        <authorList>
            <person name="Tobias N.J."/>
            <person name="Wolff H."/>
            <person name="Djahanschiri B."/>
            <person name="Grundmann F."/>
            <person name="Kronenwerth M."/>
            <person name="Shi Y.M."/>
            <person name="Simonyi S."/>
            <person name="Grun P."/>
            <person name="Shapiro-Ilan D."/>
            <person name="Pidot S.J."/>
            <person name="Stinear T.P."/>
            <person name="Ebersberger I."/>
            <person name="Bode H.B."/>
        </authorList>
    </citation>
    <scope>NUCLEOTIDE SEQUENCE [LARGE SCALE GENOMIC DNA]</scope>
    <source>
        <strain evidence="2 3">DSM 17904</strain>
    </source>
</reference>
<protein>
    <submittedName>
        <fullName evidence="2">WbcK protein</fullName>
    </submittedName>
</protein>
<dbReference type="Gene3D" id="3.90.550.10">
    <property type="entry name" value="Spore Coat Polysaccharide Biosynthesis Protein SpsA, Chain A"/>
    <property type="match status" value="1"/>
</dbReference>
<dbReference type="EMBL" id="NJAJ01000024">
    <property type="protein sequence ID" value="PHM64779.1"/>
    <property type="molecule type" value="Genomic_DNA"/>
</dbReference>
<sequence>MMNEVMEKDVVISVVLPVFNEEKRLNIVLTSLFNQYDESGELNKDTYEVVIVDNNSTDNSLNVIKEFREANPLLNLYVIEEKEQGVSSARKCGMDFASQRSKERDNKYQLEQRFYILSADADCTVDNQWIYQLIKKMTMDKADLGTCNYFYDPEKFLHRPVLYEQIRKTLLCREFSFSLFGGFPDGKGFAVERDLYDKVGGIEIFYQLHGGAFVQHLSDDWDFGIKVIAYGGKPTYAHYSRVEINSRRVDNLLGEVIIGKAYGADGIITMKDIRPPDENIPYGDLTPEEGKMAWDYSIKDYVPKNIILPLLLNPDLLQKDAIIDFFTAPVAQKLYERIHEIKSAACIIDFKPIHAYKTPSYRLYFEFRQQIFASLRKHVDQSIGYPPELPPCLDAILKQQPDKFINYVYYFCEDRESGTAHNYFANGGVF</sequence>
<accession>A0A2D0KMW1</accession>
<dbReference type="CDD" id="cd00761">
    <property type="entry name" value="Glyco_tranf_GTA_type"/>
    <property type="match status" value="1"/>
</dbReference>
<name>A0A2D0KMW1_9GAMM</name>
<comment type="caution">
    <text evidence="2">The sequence shown here is derived from an EMBL/GenBank/DDBJ whole genome shotgun (WGS) entry which is preliminary data.</text>
</comment>
<dbReference type="Pfam" id="PF00535">
    <property type="entry name" value="Glycos_transf_2"/>
    <property type="match status" value="1"/>
</dbReference>
<dbReference type="AlphaFoldDB" id="A0A2D0KMW1"/>
<proteinExistence type="predicted"/>
<dbReference type="PANTHER" id="PTHR43685">
    <property type="entry name" value="GLYCOSYLTRANSFERASE"/>
    <property type="match status" value="1"/>
</dbReference>
<evidence type="ECO:0000313" key="3">
    <source>
        <dbReference type="Proteomes" id="UP000222366"/>
    </source>
</evidence>
<dbReference type="SUPFAM" id="SSF53448">
    <property type="entry name" value="Nucleotide-diphospho-sugar transferases"/>
    <property type="match status" value="1"/>
</dbReference>
<evidence type="ECO:0000259" key="1">
    <source>
        <dbReference type="Pfam" id="PF00535"/>
    </source>
</evidence>
<dbReference type="InterPro" id="IPR029044">
    <property type="entry name" value="Nucleotide-diphossugar_trans"/>
</dbReference>
<dbReference type="InterPro" id="IPR050834">
    <property type="entry name" value="Glycosyltransf_2"/>
</dbReference>
<dbReference type="InterPro" id="IPR001173">
    <property type="entry name" value="Glyco_trans_2-like"/>
</dbReference>
<feature type="domain" description="Glycosyltransferase 2-like" evidence="1">
    <location>
        <begin position="13"/>
        <end position="163"/>
    </location>
</feature>
<dbReference type="PANTHER" id="PTHR43685:SF14">
    <property type="entry name" value="GLYCOSYLTRANSFERASE 2-LIKE DOMAIN-CONTAINING PROTEIN"/>
    <property type="match status" value="1"/>
</dbReference>
<organism evidence="2 3">
    <name type="scientific">Xenorhabdus stockiae</name>
    <dbReference type="NCBI Taxonomy" id="351614"/>
    <lineage>
        <taxon>Bacteria</taxon>
        <taxon>Pseudomonadati</taxon>
        <taxon>Pseudomonadota</taxon>
        <taxon>Gammaproteobacteria</taxon>
        <taxon>Enterobacterales</taxon>
        <taxon>Morganellaceae</taxon>
        <taxon>Xenorhabdus</taxon>
    </lineage>
</organism>
<evidence type="ECO:0000313" key="2">
    <source>
        <dbReference type="EMBL" id="PHM64779.1"/>
    </source>
</evidence>
<dbReference type="RefSeq" id="WP_244590398.1">
    <property type="nucleotide sequence ID" value="NZ_NJAJ01000024.1"/>
</dbReference>